<reference evidence="3" key="1">
    <citation type="journal article" date="2019" name="Int. J. Syst. Evol. Microbiol.">
        <title>The Global Catalogue of Microorganisms (GCM) 10K type strain sequencing project: providing services to taxonomists for standard genome sequencing and annotation.</title>
        <authorList>
            <consortium name="The Broad Institute Genomics Platform"/>
            <consortium name="The Broad Institute Genome Sequencing Center for Infectious Disease"/>
            <person name="Wu L."/>
            <person name="Ma J."/>
        </authorList>
    </citation>
    <scope>NUCLEOTIDE SEQUENCE [LARGE SCALE GENOMIC DNA]</scope>
    <source>
        <strain evidence="3">CGMCC 1.12769</strain>
    </source>
</reference>
<feature type="region of interest" description="Disordered" evidence="1">
    <location>
        <begin position="1"/>
        <end position="30"/>
    </location>
</feature>
<keyword evidence="3" id="KW-1185">Reference proteome</keyword>
<protein>
    <recommendedName>
        <fullName evidence="4">Sporulation protein YjcZ</fullName>
    </recommendedName>
</protein>
<sequence>MPGHQGGQGHHGGQYPGLGQQGHQPHYRAFFGGPGFGGPGFNDVILPLVLYNLLVISLL</sequence>
<proteinExistence type="predicted"/>
<name>A0ABQ1Y6Y3_9BACL</name>
<accession>A0ABQ1Y6Y3</accession>
<evidence type="ECO:0000313" key="2">
    <source>
        <dbReference type="EMBL" id="GGH14880.1"/>
    </source>
</evidence>
<evidence type="ECO:0000256" key="1">
    <source>
        <dbReference type="SAM" id="MobiDB-lite"/>
    </source>
</evidence>
<evidence type="ECO:0000313" key="3">
    <source>
        <dbReference type="Proteomes" id="UP000659344"/>
    </source>
</evidence>
<organism evidence="2 3">
    <name type="scientific">Paenibacillus segetis</name>
    <dbReference type="NCBI Taxonomy" id="1325360"/>
    <lineage>
        <taxon>Bacteria</taxon>
        <taxon>Bacillati</taxon>
        <taxon>Bacillota</taxon>
        <taxon>Bacilli</taxon>
        <taxon>Bacillales</taxon>
        <taxon>Paenibacillaceae</taxon>
        <taxon>Paenibacillus</taxon>
    </lineage>
</organism>
<dbReference type="Proteomes" id="UP000659344">
    <property type="component" value="Unassembled WGS sequence"/>
</dbReference>
<evidence type="ECO:0008006" key="4">
    <source>
        <dbReference type="Google" id="ProtNLM"/>
    </source>
</evidence>
<dbReference type="EMBL" id="BMFT01000001">
    <property type="protein sequence ID" value="GGH14880.1"/>
    <property type="molecule type" value="Genomic_DNA"/>
</dbReference>
<comment type="caution">
    <text evidence="2">The sequence shown here is derived from an EMBL/GenBank/DDBJ whole genome shotgun (WGS) entry which is preliminary data.</text>
</comment>
<feature type="compositionally biased region" description="Gly residues" evidence="1">
    <location>
        <begin position="1"/>
        <end position="20"/>
    </location>
</feature>
<gene>
    <name evidence="2" type="ORF">GCM10008013_08770</name>
</gene>